<protein>
    <submittedName>
        <fullName evidence="1">Uncharacterized protein</fullName>
    </submittedName>
</protein>
<evidence type="ECO:0000313" key="2">
    <source>
        <dbReference type="Proteomes" id="UP001165186"/>
    </source>
</evidence>
<organism evidence="1 2">
    <name type="scientific">Neofusicoccum parvum</name>
    <dbReference type="NCBI Taxonomy" id="310453"/>
    <lineage>
        <taxon>Eukaryota</taxon>
        <taxon>Fungi</taxon>
        <taxon>Dikarya</taxon>
        <taxon>Ascomycota</taxon>
        <taxon>Pezizomycotina</taxon>
        <taxon>Dothideomycetes</taxon>
        <taxon>Dothideomycetes incertae sedis</taxon>
        <taxon>Botryosphaeriales</taxon>
        <taxon>Botryosphaeriaceae</taxon>
        <taxon>Neofusicoccum</taxon>
    </lineage>
</organism>
<accession>A0ACB5S6S3</accession>
<dbReference type="Proteomes" id="UP001165186">
    <property type="component" value="Unassembled WGS sequence"/>
</dbReference>
<comment type="caution">
    <text evidence="1">The sequence shown here is derived from an EMBL/GenBank/DDBJ whole genome shotgun (WGS) entry which is preliminary data.</text>
</comment>
<gene>
    <name evidence="1" type="primary">g7488</name>
    <name evidence="1" type="ORF">NpPPO83_00007488</name>
</gene>
<dbReference type="EMBL" id="BSXG01000044">
    <property type="protein sequence ID" value="GME28066.1"/>
    <property type="molecule type" value="Genomic_DNA"/>
</dbReference>
<proteinExistence type="predicted"/>
<evidence type="ECO:0000313" key="1">
    <source>
        <dbReference type="EMBL" id="GME28066.1"/>
    </source>
</evidence>
<sequence>MATTRLRKAFRYPDDSDEEPPEGIDEEEQEKLITQIHKEDLAKTDFYKKAFLALPALSLALYLRPFFAPSSFSEFLTAALAVTSLAASAYTLYFIPLGNSSSSLPGRVSIGRSSTQGGLDKVLGIFGTGGVDDGPVEKFLPLLNVALCLVVWLESWAAAEKVEGWEGLLPALVLGLVFLVRSQLAPVDVAGLERLRYGYKGA</sequence>
<keyword evidence="2" id="KW-1185">Reference proteome</keyword>
<name>A0ACB5S6S3_9PEZI</name>
<reference evidence="1" key="1">
    <citation type="submission" date="2024-09" db="EMBL/GenBank/DDBJ databases">
        <title>Draft Genome Sequences of Neofusicoccum parvum.</title>
        <authorList>
            <person name="Ashida A."/>
            <person name="Camagna M."/>
            <person name="Tanaka A."/>
            <person name="Takemoto D."/>
        </authorList>
    </citation>
    <scope>NUCLEOTIDE SEQUENCE</scope>
    <source>
        <strain evidence="1">PPO83</strain>
    </source>
</reference>